<proteinExistence type="predicted"/>
<gene>
    <name evidence="1" type="ORF">NCTC10526_00101</name>
</gene>
<dbReference type="AlphaFoldDB" id="A0A379LJ62"/>
<dbReference type="SUPFAM" id="SSF49464">
    <property type="entry name" value="Carboxypeptidase regulatory domain-like"/>
    <property type="match status" value="1"/>
</dbReference>
<accession>A0A379LJ62</accession>
<dbReference type="InterPro" id="IPR008969">
    <property type="entry name" value="CarboxyPept-like_regulatory"/>
</dbReference>
<reference evidence="1 2" key="1">
    <citation type="submission" date="2018-06" db="EMBL/GenBank/DDBJ databases">
        <authorList>
            <consortium name="Pathogen Informatics"/>
            <person name="Doyle S."/>
        </authorList>
    </citation>
    <scope>NUCLEOTIDE SEQUENCE [LARGE SCALE GENOMIC DNA]</scope>
    <source>
        <strain evidence="1 2">NCTC10526</strain>
    </source>
</reference>
<protein>
    <submittedName>
        <fullName evidence="1">Uncharacterized protein</fullName>
    </submittedName>
</protein>
<sequence length="135" mass="15621">MKLMKSCIAIVTIALTQIGCQQKVEYMTPEITGQVIDRQTEQLIENIKIFLSSNSYDISDKDGHFLIPAIEYRYNISVPKRYVYEIYNGSSLLFMSSNYIEKAYTLGEIPSINLTGNLETYDEILRLMSIWVRFI</sequence>
<name>A0A379LJ62_9GAMM</name>
<dbReference type="Proteomes" id="UP000254123">
    <property type="component" value="Unassembled WGS sequence"/>
</dbReference>
<evidence type="ECO:0000313" key="2">
    <source>
        <dbReference type="Proteomes" id="UP000254123"/>
    </source>
</evidence>
<dbReference type="STRING" id="1123034.GCA_000685805_01950"/>
<evidence type="ECO:0000313" key="1">
    <source>
        <dbReference type="EMBL" id="SUD89802.1"/>
    </source>
</evidence>
<keyword evidence="2" id="KW-1185">Reference proteome</keyword>
<organism evidence="1 2">
    <name type="scientific">Psychrobacter phenylpyruvicus</name>
    <dbReference type="NCBI Taxonomy" id="29432"/>
    <lineage>
        <taxon>Bacteria</taxon>
        <taxon>Pseudomonadati</taxon>
        <taxon>Pseudomonadota</taxon>
        <taxon>Gammaproteobacteria</taxon>
        <taxon>Moraxellales</taxon>
        <taxon>Moraxellaceae</taxon>
        <taxon>Psychrobacter</taxon>
    </lineage>
</organism>
<dbReference type="EMBL" id="UGVC01000001">
    <property type="protein sequence ID" value="SUD89802.1"/>
    <property type="molecule type" value="Genomic_DNA"/>
</dbReference>